<keyword evidence="2" id="KW-0472">Membrane</keyword>
<dbReference type="AlphaFoldDB" id="M0JAU1"/>
<proteinExistence type="predicted"/>
<dbReference type="Proteomes" id="UP000011553">
    <property type="component" value="Unassembled WGS sequence"/>
</dbReference>
<organism evidence="3 4">
    <name type="scientific">Haloferax denitrificans ATCC 35960</name>
    <dbReference type="NCBI Taxonomy" id="662478"/>
    <lineage>
        <taxon>Archaea</taxon>
        <taxon>Methanobacteriati</taxon>
        <taxon>Methanobacteriota</taxon>
        <taxon>Stenosarchaea group</taxon>
        <taxon>Halobacteria</taxon>
        <taxon>Halobacteriales</taxon>
        <taxon>Haloferacaceae</taxon>
        <taxon>Haloferax</taxon>
    </lineage>
</organism>
<evidence type="ECO:0000313" key="4">
    <source>
        <dbReference type="Proteomes" id="UP000011553"/>
    </source>
</evidence>
<feature type="region of interest" description="Disordered" evidence="1">
    <location>
        <begin position="1"/>
        <end position="44"/>
    </location>
</feature>
<comment type="caution">
    <text evidence="3">The sequence shown here is derived from an EMBL/GenBank/DDBJ whole genome shotgun (WGS) entry which is preliminary data.</text>
</comment>
<name>M0JAU1_9EURY</name>
<feature type="compositionally biased region" description="Basic and acidic residues" evidence="1">
    <location>
        <begin position="1"/>
        <end position="27"/>
    </location>
</feature>
<dbReference type="RefSeq" id="WP_004968354.1">
    <property type="nucleotide sequence ID" value="NZ_AOLP01000008.1"/>
</dbReference>
<accession>M0JAU1</accession>
<reference evidence="3 4" key="1">
    <citation type="journal article" date="2014" name="PLoS Genet.">
        <title>Phylogenetically driven sequencing of extremely halophilic archaea reveals strategies for static and dynamic osmo-response.</title>
        <authorList>
            <person name="Becker E.A."/>
            <person name="Seitzer P.M."/>
            <person name="Tritt A."/>
            <person name="Larsen D."/>
            <person name="Krusor M."/>
            <person name="Yao A.I."/>
            <person name="Wu D."/>
            <person name="Madern D."/>
            <person name="Eisen J.A."/>
            <person name="Darling A.E."/>
            <person name="Facciotti M.T."/>
        </authorList>
    </citation>
    <scope>NUCLEOTIDE SEQUENCE [LARGE SCALE GENOMIC DNA]</scope>
    <source>
        <strain evidence="3 4">ATCC 35960</strain>
    </source>
</reference>
<feature type="transmembrane region" description="Helical" evidence="2">
    <location>
        <begin position="116"/>
        <end position="137"/>
    </location>
</feature>
<evidence type="ECO:0000313" key="3">
    <source>
        <dbReference type="EMBL" id="EMA06232.1"/>
    </source>
</evidence>
<evidence type="ECO:0000256" key="2">
    <source>
        <dbReference type="SAM" id="Phobius"/>
    </source>
</evidence>
<evidence type="ECO:0000256" key="1">
    <source>
        <dbReference type="SAM" id="MobiDB-lite"/>
    </source>
</evidence>
<keyword evidence="2" id="KW-1133">Transmembrane helix</keyword>
<sequence length="182" mass="19788">MSEQRSRHAASPRDDTRTEPRRVDRSASDSGDDADTDADIDIDADADIDIDADADIDIDADADIDIDADAVDVDPSLDVQAQSARTNRWRPTVRQGIGLWALIAVGWAVVPADHPVQIAVAVSGVYASLLLPTALYLDYRERRPESSARRAVRETASELLDCVRDARPGRDGATRSTCSCNR</sequence>
<gene>
    <name evidence="3" type="ORF">C438_05952</name>
</gene>
<keyword evidence="4" id="KW-1185">Reference proteome</keyword>
<keyword evidence="2" id="KW-0812">Transmembrane</keyword>
<dbReference type="PATRIC" id="fig|662478.6.peg.1106"/>
<feature type="compositionally biased region" description="Acidic residues" evidence="1">
    <location>
        <begin position="30"/>
        <end position="44"/>
    </location>
</feature>
<protein>
    <submittedName>
        <fullName evidence="3">Uncharacterized protein</fullName>
    </submittedName>
</protein>
<feature type="transmembrane region" description="Helical" evidence="2">
    <location>
        <begin position="92"/>
        <end position="110"/>
    </location>
</feature>
<dbReference type="EMBL" id="AOLP01000008">
    <property type="protein sequence ID" value="EMA06232.1"/>
    <property type="molecule type" value="Genomic_DNA"/>
</dbReference>